<dbReference type="Proteomes" id="UP000683310">
    <property type="component" value="Chromosome"/>
</dbReference>
<dbReference type="EMBL" id="CP074371">
    <property type="protein sequence ID" value="QVI21461.1"/>
    <property type="molecule type" value="Genomic_DNA"/>
</dbReference>
<proteinExistence type="predicted"/>
<dbReference type="InterPro" id="IPR002514">
    <property type="entry name" value="Transposase_8"/>
</dbReference>
<organism evidence="1 2">
    <name type="scientific">Nocardia tengchongensis</name>
    <dbReference type="NCBI Taxonomy" id="2055889"/>
    <lineage>
        <taxon>Bacteria</taxon>
        <taxon>Bacillati</taxon>
        <taxon>Actinomycetota</taxon>
        <taxon>Actinomycetes</taxon>
        <taxon>Mycobacteriales</taxon>
        <taxon>Nocardiaceae</taxon>
        <taxon>Nocardia</taxon>
    </lineage>
</organism>
<dbReference type="Pfam" id="PF01527">
    <property type="entry name" value="HTH_Tnp_1"/>
    <property type="match status" value="1"/>
</dbReference>
<name>A0ABX8CNC9_9NOCA</name>
<reference evidence="1 2" key="1">
    <citation type="submission" date="2021-04" db="EMBL/GenBank/DDBJ databases">
        <title>Nocardia tengchongensis.</title>
        <authorList>
            <person name="Zhuang k."/>
            <person name="Ran Y."/>
            <person name="Li W."/>
        </authorList>
    </citation>
    <scope>NUCLEOTIDE SEQUENCE [LARGE SCALE GENOMIC DNA]</scope>
    <source>
        <strain evidence="1 2">CFH S0057</strain>
    </source>
</reference>
<sequence>MAPPKKYSNALRTQAIQRYRQSDPKPTFRSLAAELGVHHEALRLWIRNAERAESPTCDGPFDAISKENRRLRKRVADLERVIAIMRGTGSLMTAEYLRRSY</sequence>
<gene>
    <name evidence="1" type="ORF">KHQ06_36880</name>
</gene>
<dbReference type="Gene3D" id="1.10.10.60">
    <property type="entry name" value="Homeodomain-like"/>
    <property type="match status" value="1"/>
</dbReference>
<keyword evidence="2" id="KW-1185">Reference proteome</keyword>
<dbReference type="RefSeq" id="WP_213557563.1">
    <property type="nucleotide sequence ID" value="NZ_JBHZDI010000014.1"/>
</dbReference>
<evidence type="ECO:0000313" key="1">
    <source>
        <dbReference type="EMBL" id="QVI21461.1"/>
    </source>
</evidence>
<evidence type="ECO:0000313" key="2">
    <source>
        <dbReference type="Proteomes" id="UP000683310"/>
    </source>
</evidence>
<accession>A0ABX8CNC9</accession>
<dbReference type="InterPro" id="IPR009057">
    <property type="entry name" value="Homeodomain-like_sf"/>
</dbReference>
<dbReference type="SUPFAM" id="SSF46689">
    <property type="entry name" value="Homeodomain-like"/>
    <property type="match status" value="1"/>
</dbReference>
<protein>
    <submittedName>
        <fullName evidence="1">Transposase</fullName>
    </submittedName>
</protein>